<accession>A0A507FKE6</accession>
<dbReference type="AlphaFoldDB" id="A0A507FKE6"/>
<proteinExistence type="predicted"/>
<feature type="region of interest" description="Disordered" evidence="1">
    <location>
        <begin position="1"/>
        <end position="23"/>
    </location>
</feature>
<name>A0A507FKE6_9FUNG</name>
<gene>
    <name evidence="2" type="ORF">CcCBS67573_g02626</name>
</gene>
<evidence type="ECO:0000313" key="2">
    <source>
        <dbReference type="EMBL" id="TPX76105.1"/>
    </source>
</evidence>
<dbReference type="Proteomes" id="UP000320333">
    <property type="component" value="Unassembled WGS sequence"/>
</dbReference>
<dbReference type="Pfam" id="PF10014">
    <property type="entry name" value="2OG-Fe_Oxy_2"/>
    <property type="match status" value="1"/>
</dbReference>
<dbReference type="GO" id="GO:0051213">
    <property type="term" value="F:dioxygenase activity"/>
    <property type="evidence" value="ECO:0007669"/>
    <property type="project" value="InterPro"/>
</dbReference>
<dbReference type="EMBL" id="QEAP01000057">
    <property type="protein sequence ID" value="TPX76105.1"/>
    <property type="molecule type" value="Genomic_DNA"/>
</dbReference>
<dbReference type="Gene3D" id="2.60.120.620">
    <property type="entry name" value="q2cbj1_9rhob like domain"/>
    <property type="match status" value="1"/>
</dbReference>
<sequence>MAPVHTESKPAQQQQQKQQDTVTQPLPHLENAAYIHYDPVPHLGATPEEIRDFEKLLKDSFKGLPCDPYCSDGRFKVYSRSVVVPWESKQVVRECPPYENVPGIDHPAVPYNQGAFNPECEGLRRWYKPVPSSLINHPLFQRLILMDVSLCDWNEDEKRHPILVGIHLNKITATKDRPVGVVTPNFLHQDGHKFSFVHLIDRVNCVGGENFISAVLNAGESPHDVDPSEIMDRFYMYNFLETFGVYDDKCSHHAEGITRENTEMDAERLVIVFDIEPMAPLGTPL</sequence>
<organism evidence="2 3">
    <name type="scientific">Chytriomyces confervae</name>
    <dbReference type="NCBI Taxonomy" id="246404"/>
    <lineage>
        <taxon>Eukaryota</taxon>
        <taxon>Fungi</taxon>
        <taxon>Fungi incertae sedis</taxon>
        <taxon>Chytridiomycota</taxon>
        <taxon>Chytridiomycota incertae sedis</taxon>
        <taxon>Chytridiomycetes</taxon>
        <taxon>Chytridiales</taxon>
        <taxon>Chytriomycetaceae</taxon>
        <taxon>Chytriomyces</taxon>
    </lineage>
</organism>
<protein>
    <submittedName>
        <fullName evidence="2">Uncharacterized protein</fullName>
    </submittedName>
</protein>
<dbReference type="OrthoDB" id="2093838at2759"/>
<comment type="caution">
    <text evidence="2">The sequence shown here is derived from an EMBL/GenBank/DDBJ whole genome shotgun (WGS) entry which is preliminary data.</text>
</comment>
<reference evidence="2 3" key="1">
    <citation type="journal article" date="2019" name="Sci. Rep.">
        <title>Comparative genomics of chytrid fungi reveal insights into the obligate biotrophic and pathogenic lifestyle of Synchytrium endobioticum.</title>
        <authorList>
            <person name="van de Vossenberg B.T.L.H."/>
            <person name="Warris S."/>
            <person name="Nguyen H.D.T."/>
            <person name="van Gent-Pelzer M.P.E."/>
            <person name="Joly D.L."/>
            <person name="van de Geest H.C."/>
            <person name="Bonants P.J.M."/>
            <person name="Smith D.S."/>
            <person name="Levesque C.A."/>
            <person name="van der Lee T.A.J."/>
        </authorList>
    </citation>
    <scope>NUCLEOTIDE SEQUENCE [LARGE SCALE GENOMIC DNA]</scope>
    <source>
        <strain evidence="2 3">CBS 675.73</strain>
    </source>
</reference>
<evidence type="ECO:0000313" key="3">
    <source>
        <dbReference type="Proteomes" id="UP000320333"/>
    </source>
</evidence>
<keyword evidence="3" id="KW-1185">Reference proteome</keyword>
<evidence type="ECO:0000256" key="1">
    <source>
        <dbReference type="SAM" id="MobiDB-lite"/>
    </source>
</evidence>
<dbReference type="InterPro" id="IPR018724">
    <property type="entry name" value="2OG-Fe_dioxygenase"/>
</dbReference>